<accession>A0A8S1PRZ0</accession>
<evidence type="ECO:0000256" key="3">
    <source>
        <dbReference type="ARBA" id="ARBA00022989"/>
    </source>
</evidence>
<evidence type="ECO:0000313" key="8">
    <source>
        <dbReference type="Proteomes" id="UP000688137"/>
    </source>
</evidence>
<feature type="transmembrane region" description="Helical" evidence="5">
    <location>
        <begin position="96"/>
        <end position="114"/>
    </location>
</feature>
<gene>
    <name evidence="7" type="ORF">PPRIM_AZ9-3.1.T1270052</name>
</gene>
<comment type="subcellular location">
    <subcellularLocation>
        <location evidence="1">Membrane</location>
    </subcellularLocation>
</comment>
<evidence type="ECO:0000256" key="5">
    <source>
        <dbReference type="SAM" id="Phobius"/>
    </source>
</evidence>
<evidence type="ECO:0000259" key="6">
    <source>
        <dbReference type="Pfam" id="PF04116"/>
    </source>
</evidence>
<dbReference type="Pfam" id="PF04116">
    <property type="entry name" value="FA_hydroxylase"/>
    <property type="match status" value="1"/>
</dbReference>
<feature type="domain" description="Fatty acid hydroxylase" evidence="6">
    <location>
        <begin position="139"/>
        <end position="273"/>
    </location>
</feature>
<proteinExistence type="predicted"/>
<feature type="transmembrane region" description="Helical" evidence="5">
    <location>
        <begin position="12"/>
        <end position="31"/>
    </location>
</feature>
<sequence length="277" mass="32353">MEFSLIKTCSITGLFLYFLIGKLCLMCVWPTKIEEKQFFFVISLYVVHLITYIVVNAFYFICYESKSKYISQAKIEQKPWPWDGKDSKVWNQMKRLFWKNVFINQFIMIGVAYGSSCIKLDTRFDQSFPTVFEISWQILVFGVIEDVLFYFSHRLLHTPYFYGKVHKVHHIYNITVSWSAEFAHPLEYILGNLIPVIAGPILLGSQTHMITILVFVGLATHKTLSDHSGFNFVWDVYQYLPLTTHSEFHSKHHSLNTGNYSSTFTYLDDLLGTTIKK</sequence>
<dbReference type="EMBL" id="CAJJDM010000130">
    <property type="protein sequence ID" value="CAD8105399.1"/>
    <property type="molecule type" value="Genomic_DNA"/>
</dbReference>
<dbReference type="GO" id="GO:0008610">
    <property type="term" value="P:lipid biosynthetic process"/>
    <property type="evidence" value="ECO:0007669"/>
    <property type="project" value="InterPro"/>
</dbReference>
<dbReference type="InterPro" id="IPR050307">
    <property type="entry name" value="Sterol_Desaturase_Related"/>
</dbReference>
<keyword evidence="4 5" id="KW-0472">Membrane</keyword>
<evidence type="ECO:0000256" key="2">
    <source>
        <dbReference type="ARBA" id="ARBA00022692"/>
    </source>
</evidence>
<keyword evidence="8" id="KW-1185">Reference proteome</keyword>
<dbReference type="GO" id="GO:0005506">
    <property type="term" value="F:iron ion binding"/>
    <property type="evidence" value="ECO:0007669"/>
    <property type="project" value="InterPro"/>
</dbReference>
<dbReference type="GO" id="GO:0016491">
    <property type="term" value="F:oxidoreductase activity"/>
    <property type="evidence" value="ECO:0007669"/>
    <property type="project" value="InterPro"/>
</dbReference>
<feature type="transmembrane region" description="Helical" evidence="5">
    <location>
        <begin position="37"/>
        <end position="62"/>
    </location>
</feature>
<reference evidence="7" key="1">
    <citation type="submission" date="2021-01" db="EMBL/GenBank/DDBJ databases">
        <authorList>
            <consortium name="Genoscope - CEA"/>
            <person name="William W."/>
        </authorList>
    </citation>
    <scope>NUCLEOTIDE SEQUENCE</scope>
</reference>
<comment type="caution">
    <text evidence="7">The sequence shown here is derived from an EMBL/GenBank/DDBJ whole genome shotgun (WGS) entry which is preliminary data.</text>
</comment>
<evidence type="ECO:0000256" key="4">
    <source>
        <dbReference type="ARBA" id="ARBA00023136"/>
    </source>
</evidence>
<name>A0A8S1PRZ0_PARPR</name>
<dbReference type="GO" id="GO:0016020">
    <property type="term" value="C:membrane"/>
    <property type="evidence" value="ECO:0007669"/>
    <property type="project" value="UniProtKB-SubCell"/>
</dbReference>
<dbReference type="PANTHER" id="PTHR11863">
    <property type="entry name" value="STEROL DESATURASE"/>
    <property type="match status" value="1"/>
</dbReference>
<evidence type="ECO:0000256" key="1">
    <source>
        <dbReference type="ARBA" id="ARBA00004370"/>
    </source>
</evidence>
<organism evidence="7 8">
    <name type="scientific">Paramecium primaurelia</name>
    <dbReference type="NCBI Taxonomy" id="5886"/>
    <lineage>
        <taxon>Eukaryota</taxon>
        <taxon>Sar</taxon>
        <taxon>Alveolata</taxon>
        <taxon>Ciliophora</taxon>
        <taxon>Intramacronucleata</taxon>
        <taxon>Oligohymenophorea</taxon>
        <taxon>Peniculida</taxon>
        <taxon>Parameciidae</taxon>
        <taxon>Paramecium</taxon>
    </lineage>
</organism>
<keyword evidence="2 5" id="KW-0812">Transmembrane</keyword>
<protein>
    <recommendedName>
        <fullName evidence="6">Fatty acid hydroxylase domain-containing protein</fullName>
    </recommendedName>
</protein>
<dbReference type="AlphaFoldDB" id="A0A8S1PRZ0"/>
<dbReference type="Proteomes" id="UP000688137">
    <property type="component" value="Unassembled WGS sequence"/>
</dbReference>
<keyword evidence="3 5" id="KW-1133">Transmembrane helix</keyword>
<dbReference type="InterPro" id="IPR006694">
    <property type="entry name" value="Fatty_acid_hydroxylase"/>
</dbReference>
<evidence type="ECO:0000313" key="7">
    <source>
        <dbReference type="EMBL" id="CAD8105399.1"/>
    </source>
</evidence>
<dbReference type="OMA" id="VGLATHK"/>